<feature type="compositionally biased region" description="Polar residues" evidence="1">
    <location>
        <begin position="229"/>
        <end position="239"/>
    </location>
</feature>
<comment type="caution">
    <text evidence="2">The sequence shown here is derived from an EMBL/GenBank/DDBJ whole genome shotgun (WGS) entry which is preliminary data.</text>
</comment>
<reference evidence="2" key="1">
    <citation type="submission" date="2020-12" db="EMBL/GenBank/DDBJ databases">
        <title>WGS assembly of Carya illinoinensis cv. Pawnee.</title>
        <authorList>
            <person name="Platts A."/>
            <person name="Shu S."/>
            <person name="Wright S."/>
            <person name="Barry K."/>
            <person name="Edger P."/>
            <person name="Pires J.C."/>
            <person name="Schmutz J."/>
        </authorList>
    </citation>
    <scope>NUCLEOTIDE SEQUENCE</scope>
    <source>
        <tissue evidence="2">Leaf</tissue>
    </source>
</reference>
<feature type="compositionally biased region" description="Basic and acidic residues" evidence="1">
    <location>
        <begin position="379"/>
        <end position="391"/>
    </location>
</feature>
<name>A0A8T1NWJ7_CARIL</name>
<dbReference type="InterPro" id="IPR044696">
    <property type="entry name" value="WIP1/2/3"/>
</dbReference>
<evidence type="ECO:0000256" key="1">
    <source>
        <dbReference type="SAM" id="MobiDB-lite"/>
    </source>
</evidence>
<proteinExistence type="predicted"/>
<feature type="compositionally biased region" description="Polar residues" evidence="1">
    <location>
        <begin position="400"/>
        <end position="410"/>
    </location>
</feature>
<evidence type="ECO:0000313" key="4">
    <source>
        <dbReference type="Proteomes" id="UP000811609"/>
    </source>
</evidence>
<dbReference type="Proteomes" id="UP000811246">
    <property type="component" value="Chromosome 12"/>
</dbReference>
<dbReference type="PANTHER" id="PTHR34562">
    <property type="entry name" value="WPP DOMAIN-INTERACTING PROTEIN 2"/>
    <property type="match status" value="1"/>
</dbReference>
<evidence type="ECO:0000313" key="2">
    <source>
        <dbReference type="EMBL" id="KAG6634815.1"/>
    </source>
</evidence>
<dbReference type="PANTHER" id="PTHR34562:SF8">
    <property type="entry name" value="WPP DOMAIN-INTERACTING PROTEIN 1"/>
    <property type="match status" value="1"/>
</dbReference>
<feature type="region of interest" description="Disordered" evidence="1">
    <location>
        <begin position="379"/>
        <end position="418"/>
    </location>
</feature>
<feature type="region of interest" description="Disordered" evidence="1">
    <location>
        <begin position="14"/>
        <end position="97"/>
    </location>
</feature>
<dbReference type="AlphaFoldDB" id="A0A8T1NWJ7"/>
<feature type="region of interest" description="Disordered" evidence="1">
    <location>
        <begin position="229"/>
        <end position="264"/>
    </location>
</feature>
<dbReference type="OrthoDB" id="680851at2759"/>
<feature type="compositionally biased region" description="Basic and acidic residues" evidence="1">
    <location>
        <begin position="297"/>
        <end position="311"/>
    </location>
</feature>
<sequence>MDLSHLTRECSVLESGEDNEVAQHRIPHDDGLEIKNNGTYPNDIGKLVSTENSGANTSMGEDTKEEVIQSAEGGTSPPPNATSPGGSSPGGRKRYGLKKWRRIKRESVSYASARVHTSKILKRGLSGSGNPTKAQYLPLEIKQNSEGSVGSANLLTAIRFADGFMKQSSLDSSLAVSAFAVGRDSENSLDRTSKSLTATGPKGRHDLGCVQEKNRTKKVGGKILGNSAQKVHQGKQWTEGSKKPRGERVKLEMEDSLSSMESDSRSSNFVFMQGAFNATSNGKQTGRSVDYDGENSDEAHTSEEQFSEEVHTGYNKENVGEVKDLSLDDLADNLSWQVKEEKSENHQPSTDRDPLVDSLFSLQSVQEALEKEVHKLKDIGKEPTSPHDRSTTGRCMPADFTTTDSETYMPSSPERLGSVKNRQTALTSLESQVLSLMKDLRFLESKLEETGAMLEAKDLRIVELEATISRSKSPREESSTSIGIQDEKCRETEIELESLFKQKIEAEVEHLAIIRTVQKMKDAAAEQVSKEQSFVAGKQAQVQNKLGEAQSKAMMLEKQPEVETYCGDRVGAKEVLKLQRACKLTSCFLIQLIFLVMVVWYFVLQSSPPPGGVVVVVVPT</sequence>
<feature type="compositionally biased region" description="Polar residues" evidence="1">
    <location>
        <begin position="278"/>
        <end position="287"/>
    </location>
</feature>
<feature type="compositionally biased region" description="Polar residues" evidence="1">
    <location>
        <begin position="49"/>
        <end position="60"/>
    </location>
</feature>
<evidence type="ECO:0008006" key="5">
    <source>
        <dbReference type="Google" id="ProtNLM"/>
    </source>
</evidence>
<dbReference type="EMBL" id="CM031836">
    <property type="protein sequence ID" value="KAG6686028.1"/>
    <property type="molecule type" value="Genomic_DNA"/>
</dbReference>
<accession>A0A8T1NWJ7</accession>
<keyword evidence="4" id="KW-1185">Reference proteome</keyword>
<organism evidence="2 4">
    <name type="scientific">Carya illinoinensis</name>
    <name type="common">Pecan</name>
    <dbReference type="NCBI Taxonomy" id="32201"/>
    <lineage>
        <taxon>Eukaryota</taxon>
        <taxon>Viridiplantae</taxon>
        <taxon>Streptophyta</taxon>
        <taxon>Embryophyta</taxon>
        <taxon>Tracheophyta</taxon>
        <taxon>Spermatophyta</taxon>
        <taxon>Magnoliopsida</taxon>
        <taxon>eudicotyledons</taxon>
        <taxon>Gunneridae</taxon>
        <taxon>Pentapetalae</taxon>
        <taxon>rosids</taxon>
        <taxon>fabids</taxon>
        <taxon>Fagales</taxon>
        <taxon>Juglandaceae</taxon>
        <taxon>Carya</taxon>
    </lineage>
</organism>
<dbReference type="Proteomes" id="UP000811609">
    <property type="component" value="Chromosome 12"/>
</dbReference>
<feature type="region of interest" description="Disordered" evidence="1">
    <location>
        <begin position="187"/>
        <end position="207"/>
    </location>
</feature>
<evidence type="ECO:0000313" key="3">
    <source>
        <dbReference type="EMBL" id="KAG6686028.1"/>
    </source>
</evidence>
<protein>
    <recommendedName>
        <fullName evidence="5">WPP domain-interacting protein 2</fullName>
    </recommendedName>
</protein>
<dbReference type="EMBL" id="CM031820">
    <property type="protein sequence ID" value="KAG6634815.1"/>
    <property type="molecule type" value="Genomic_DNA"/>
</dbReference>
<feature type="compositionally biased region" description="Basic and acidic residues" evidence="1">
    <location>
        <begin position="240"/>
        <end position="253"/>
    </location>
</feature>
<feature type="compositionally biased region" description="Basic and acidic residues" evidence="1">
    <location>
        <begin position="21"/>
        <end position="33"/>
    </location>
</feature>
<reference evidence="3" key="2">
    <citation type="submission" date="2021-01" db="EMBL/GenBank/DDBJ databases">
        <authorList>
            <person name="Lovell J.T."/>
            <person name="Bentley N."/>
            <person name="Bhattarai G."/>
            <person name="Jenkins J.W."/>
            <person name="Sreedasyam A."/>
            <person name="Alarcon Y."/>
            <person name="Bock C."/>
            <person name="Boston L."/>
            <person name="Carlson J."/>
            <person name="Cervantes K."/>
            <person name="Clermont K."/>
            <person name="Krom N."/>
            <person name="Kubenka K."/>
            <person name="Mamidi S."/>
            <person name="Mattison C."/>
            <person name="Monteros M."/>
            <person name="Pisani C."/>
            <person name="Plott C."/>
            <person name="Rajasekar S."/>
            <person name="Rhein H.S."/>
            <person name="Rohla C."/>
            <person name="Song M."/>
            <person name="Hilaire R.S."/>
            <person name="Shu S."/>
            <person name="Wells L."/>
            <person name="Wang X."/>
            <person name="Webber J."/>
            <person name="Heerema R.J."/>
            <person name="Klein P."/>
            <person name="Conner P."/>
            <person name="Grauke L."/>
            <person name="Grimwood J."/>
            <person name="Schmutz J."/>
            <person name="Randall J.J."/>
        </authorList>
    </citation>
    <scope>NUCLEOTIDE SEQUENCE</scope>
    <source>
        <tissue evidence="3">Leaf</tissue>
    </source>
</reference>
<gene>
    <name evidence="2" type="ORF">CIPAW_12G142800</name>
    <name evidence="3" type="ORF">I3842_12G141300</name>
</gene>
<feature type="region of interest" description="Disordered" evidence="1">
    <location>
        <begin position="278"/>
        <end position="314"/>
    </location>
</feature>